<dbReference type="Proteomes" id="UP001601948">
    <property type="component" value="Unassembled WGS sequence"/>
</dbReference>
<gene>
    <name evidence="1" type="ORF">ACFYV7_12660</name>
</gene>
<reference evidence="1 2" key="1">
    <citation type="submission" date="2024-10" db="EMBL/GenBank/DDBJ databases">
        <title>The Natural Products Discovery Center: Release of the First 8490 Sequenced Strains for Exploring Actinobacteria Biosynthetic Diversity.</title>
        <authorList>
            <person name="Kalkreuter E."/>
            <person name="Kautsar S.A."/>
            <person name="Yang D."/>
            <person name="Bader C.D."/>
            <person name="Teijaro C.N."/>
            <person name="Fluegel L."/>
            <person name="Davis C.M."/>
            <person name="Simpson J.R."/>
            <person name="Lauterbach L."/>
            <person name="Steele A.D."/>
            <person name="Gui C."/>
            <person name="Meng S."/>
            <person name="Li G."/>
            <person name="Viehrig K."/>
            <person name="Ye F."/>
            <person name="Su P."/>
            <person name="Kiefer A.F."/>
            <person name="Nichols A."/>
            <person name="Cepeda A.J."/>
            <person name="Yan W."/>
            <person name="Fan B."/>
            <person name="Jiang Y."/>
            <person name="Adhikari A."/>
            <person name="Zheng C.-J."/>
            <person name="Schuster L."/>
            <person name="Cowan T.M."/>
            <person name="Smanski M.J."/>
            <person name="Chevrette M.G."/>
            <person name="De Carvalho L.P.S."/>
            <person name="Shen B."/>
        </authorList>
    </citation>
    <scope>NUCLEOTIDE SEQUENCE [LARGE SCALE GENOMIC DNA]</scope>
    <source>
        <strain evidence="1 2">NPDC003040</strain>
    </source>
</reference>
<accession>A0ABW6QQX6</accession>
<proteinExistence type="predicted"/>
<sequence>MVGTDEEAVPEEHRRYWKYQQDLAAVDDRAEPALVATVLRDPDKVMAEAAISGHFDKRAPQLMQLGSAHFDQWATTMSPLIADHELPTRRLQEWTLLKSIILGHNWTPEEVVAASDWFQRRAVDLLIDADALGLLADQGRTRRVRSAADRKLRRREARLD</sequence>
<comment type="caution">
    <text evidence="1">The sequence shown here is derived from an EMBL/GenBank/DDBJ whole genome shotgun (WGS) entry which is preliminary data.</text>
</comment>
<organism evidence="1 2">
    <name type="scientific">Nocardia suismassiliense</name>
    <dbReference type="NCBI Taxonomy" id="2077092"/>
    <lineage>
        <taxon>Bacteria</taxon>
        <taxon>Bacillati</taxon>
        <taxon>Actinomycetota</taxon>
        <taxon>Actinomycetes</taxon>
        <taxon>Mycobacteriales</taxon>
        <taxon>Nocardiaceae</taxon>
        <taxon>Nocardia</taxon>
    </lineage>
</organism>
<evidence type="ECO:0000313" key="1">
    <source>
        <dbReference type="EMBL" id="MFF3223635.1"/>
    </source>
</evidence>
<keyword evidence="2" id="KW-1185">Reference proteome</keyword>
<dbReference type="EMBL" id="JBIAPI010000002">
    <property type="protein sequence ID" value="MFF3223635.1"/>
    <property type="molecule type" value="Genomic_DNA"/>
</dbReference>
<protein>
    <submittedName>
        <fullName evidence="1">Uncharacterized protein</fullName>
    </submittedName>
</protein>
<dbReference type="RefSeq" id="WP_387716817.1">
    <property type="nucleotide sequence ID" value="NZ_JBIAPI010000002.1"/>
</dbReference>
<name>A0ABW6QQX6_9NOCA</name>
<evidence type="ECO:0000313" key="2">
    <source>
        <dbReference type="Proteomes" id="UP001601948"/>
    </source>
</evidence>